<keyword evidence="2" id="KW-1185">Reference proteome</keyword>
<dbReference type="RefSeq" id="WP_203761314.1">
    <property type="nucleotide sequence ID" value="NZ_BAAABO010000029.1"/>
</dbReference>
<gene>
    <name evidence="1" type="ORF">Ade02nite_20330</name>
</gene>
<evidence type="ECO:0000313" key="1">
    <source>
        <dbReference type="EMBL" id="GID73392.1"/>
    </source>
</evidence>
<comment type="caution">
    <text evidence="1">The sequence shown here is derived from an EMBL/GenBank/DDBJ whole genome shotgun (WGS) entry which is preliminary data.</text>
</comment>
<name>A0ABQ3Y084_9ACTN</name>
<protein>
    <submittedName>
        <fullName evidence="1">Uncharacterized protein</fullName>
    </submittedName>
</protein>
<accession>A0ABQ3Y084</accession>
<evidence type="ECO:0000313" key="2">
    <source>
        <dbReference type="Proteomes" id="UP000609879"/>
    </source>
</evidence>
<proteinExistence type="predicted"/>
<sequence length="115" mass="12012">MTGLSDMACPSCGGRNFAVSPSGVRCLDCGWTYTVGSAARCPVEVARAEALFVSGLDAAEQPSAAQIRDAVGTELIVGCCAERMAFLYGENPERSAVRMRWCIAAVADAFTTVPA</sequence>
<dbReference type="Proteomes" id="UP000609879">
    <property type="component" value="Unassembled WGS sequence"/>
</dbReference>
<reference evidence="1 2" key="1">
    <citation type="submission" date="2021-01" db="EMBL/GenBank/DDBJ databases">
        <title>Whole genome shotgun sequence of Actinoplanes deccanensis NBRC 13994.</title>
        <authorList>
            <person name="Komaki H."/>
            <person name="Tamura T."/>
        </authorList>
    </citation>
    <scope>NUCLEOTIDE SEQUENCE [LARGE SCALE GENOMIC DNA]</scope>
    <source>
        <strain evidence="1 2">NBRC 13994</strain>
    </source>
</reference>
<organism evidence="1 2">
    <name type="scientific">Paractinoplanes deccanensis</name>
    <dbReference type="NCBI Taxonomy" id="113561"/>
    <lineage>
        <taxon>Bacteria</taxon>
        <taxon>Bacillati</taxon>
        <taxon>Actinomycetota</taxon>
        <taxon>Actinomycetes</taxon>
        <taxon>Micromonosporales</taxon>
        <taxon>Micromonosporaceae</taxon>
        <taxon>Paractinoplanes</taxon>
    </lineage>
</organism>
<dbReference type="EMBL" id="BOMI01000033">
    <property type="protein sequence ID" value="GID73392.1"/>
    <property type="molecule type" value="Genomic_DNA"/>
</dbReference>